<organism evidence="8 9">
    <name type="scientific">Salix purpurea</name>
    <name type="common">Purple osier willow</name>
    <dbReference type="NCBI Taxonomy" id="77065"/>
    <lineage>
        <taxon>Eukaryota</taxon>
        <taxon>Viridiplantae</taxon>
        <taxon>Streptophyta</taxon>
        <taxon>Embryophyta</taxon>
        <taxon>Tracheophyta</taxon>
        <taxon>Spermatophyta</taxon>
        <taxon>Magnoliopsida</taxon>
        <taxon>eudicotyledons</taxon>
        <taxon>Gunneridae</taxon>
        <taxon>Pentapetalae</taxon>
        <taxon>rosids</taxon>
        <taxon>fabids</taxon>
        <taxon>Malpighiales</taxon>
        <taxon>Salicaceae</taxon>
        <taxon>Saliceae</taxon>
        <taxon>Salix</taxon>
    </lineage>
</organism>
<keyword evidence="2" id="KW-0805">Transcription regulation</keyword>
<dbReference type="PANTHER" id="PTHR31744">
    <property type="entry name" value="PROTEIN CUP-SHAPED COTYLEDON 2-RELATED"/>
    <property type="match status" value="1"/>
</dbReference>
<proteinExistence type="predicted"/>
<keyword evidence="4" id="KW-0804">Transcription</keyword>
<protein>
    <recommendedName>
        <fullName evidence="7">NAC domain-containing protein</fullName>
    </recommendedName>
</protein>
<feature type="domain" description="NAC" evidence="7">
    <location>
        <begin position="1"/>
        <end position="99"/>
    </location>
</feature>
<evidence type="ECO:0000313" key="8">
    <source>
        <dbReference type="EMBL" id="KAJ6705853.1"/>
    </source>
</evidence>
<evidence type="ECO:0000256" key="4">
    <source>
        <dbReference type="ARBA" id="ARBA00023163"/>
    </source>
</evidence>
<evidence type="ECO:0000256" key="1">
    <source>
        <dbReference type="ARBA" id="ARBA00004123"/>
    </source>
</evidence>
<dbReference type="GO" id="GO:0005634">
    <property type="term" value="C:nucleus"/>
    <property type="evidence" value="ECO:0007669"/>
    <property type="project" value="UniProtKB-SubCell"/>
</dbReference>
<evidence type="ECO:0000313" key="9">
    <source>
        <dbReference type="Proteomes" id="UP001151532"/>
    </source>
</evidence>
<evidence type="ECO:0000256" key="5">
    <source>
        <dbReference type="ARBA" id="ARBA00023242"/>
    </source>
</evidence>
<reference evidence="8" key="2">
    <citation type="journal article" date="2023" name="Int. J. Mol. Sci.">
        <title>De Novo Assembly and Annotation of 11 Diverse Shrub Willow (Salix) Genomes Reveals Novel Gene Organization in Sex-Linked Regions.</title>
        <authorList>
            <person name="Hyden B."/>
            <person name="Feng K."/>
            <person name="Yates T.B."/>
            <person name="Jawdy S."/>
            <person name="Cereghino C."/>
            <person name="Smart L.B."/>
            <person name="Muchero W."/>
        </authorList>
    </citation>
    <scope>NUCLEOTIDE SEQUENCE</scope>
    <source>
        <tissue evidence="8">Shoot tip</tissue>
    </source>
</reference>
<feature type="region of interest" description="Disordered" evidence="6">
    <location>
        <begin position="1"/>
        <end position="32"/>
    </location>
</feature>
<reference evidence="8" key="1">
    <citation type="submission" date="2022-11" db="EMBL/GenBank/DDBJ databases">
        <authorList>
            <person name="Hyden B.L."/>
            <person name="Feng K."/>
            <person name="Yates T."/>
            <person name="Jawdy S."/>
            <person name="Smart L.B."/>
            <person name="Muchero W."/>
        </authorList>
    </citation>
    <scope>NUCLEOTIDE SEQUENCE</scope>
    <source>
        <tissue evidence="8">Shoot tip</tissue>
    </source>
</reference>
<gene>
    <name evidence="8" type="ORF">OIU79_010503</name>
</gene>
<dbReference type="PROSITE" id="PS51005">
    <property type="entry name" value="NAC"/>
    <property type="match status" value="1"/>
</dbReference>
<keyword evidence="9" id="KW-1185">Reference proteome</keyword>
<sequence>MYLFTPRNRKYRNGSRPSQAADGGYRKATGKDKPVKYRGTLVGYRKTLDFYTGKALQGEKTNWKMHEFTVNDPAPNHQVRNTIDYMRLDDWVLCKIYKKIKKPNDVRNRQRDEESSALTAIDDVNSVDHHGEDRTDLPVMDSGHAGAGAVFADDYSQQEIASSEFPADFNLPAASYCSMFPSLAETCGDPAQEILFLSPATSQILLLLATSPRLIMLLLRTVFLRQIVLLLATKSCNQPVNFSSRCAKKQPALMNRSGLRV</sequence>
<dbReference type="AlphaFoldDB" id="A0A9Q0QFR6"/>
<evidence type="ECO:0000256" key="2">
    <source>
        <dbReference type="ARBA" id="ARBA00023015"/>
    </source>
</evidence>
<dbReference type="GO" id="GO:0003677">
    <property type="term" value="F:DNA binding"/>
    <property type="evidence" value="ECO:0007669"/>
    <property type="project" value="UniProtKB-KW"/>
</dbReference>
<keyword evidence="5" id="KW-0539">Nucleus</keyword>
<dbReference type="OrthoDB" id="910810at2759"/>
<dbReference type="Proteomes" id="UP001151532">
    <property type="component" value="Chromosome 3"/>
</dbReference>
<dbReference type="InterPro" id="IPR003441">
    <property type="entry name" value="NAC-dom"/>
</dbReference>
<dbReference type="GO" id="GO:0006355">
    <property type="term" value="P:regulation of DNA-templated transcription"/>
    <property type="evidence" value="ECO:0007669"/>
    <property type="project" value="InterPro"/>
</dbReference>
<comment type="subcellular location">
    <subcellularLocation>
        <location evidence="1">Nucleus</location>
    </subcellularLocation>
</comment>
<evidence type="ECO:0000256" key="6">
    <source>
        <dbReference type="SAM" id="MobiDB-lite"/>
    </source>
</evidence>
<evidence type="ECO:0000259" key="7">
    <source>
        <dbReference type="PROSITE" id="PS51005"/>
    </source>
</evidence>
<accession>A0A9Q0QFR6</accession>
<keyword evidence="3" id="KW-0238">DNA-binding</keyword>
<dbReference type="Gene3D" id="2.170.150.80">
    <property type="entry name" value="NAC domain"/>
    <property type="match status" value="1"/>
</dbReference>
<evidence type="ECO:0000256" key="3">
    <source>
        <dbReference type="ARBA" id="ARBA00023125"/>
    </source>
</evidence>
<dbReference type="EMBL" id="JAPFFK010000016">
    <property type="protein sequence ID" value="KAJ6705853.1"/>
    <property type="molecule type" value="Genomic_DNA"/>
</dbReference>
<dbReference type="Pfam" id="PF02365">
    <property type="entry name" value="NAM"/>
    <property type="match status" value="1"/>
</dbReference>
<name>A0A9Q0QFR6_SALPP</name>
<dbReference type="PANTHER" id="PTHR31744:SF233">
    <property type="entry name" value="NAC DOMAIN-CONTAINING PROTEIN 72-LIKE"/>
    <property type="match status" value="1"/>
</dbReference>
<dbReference type="SUPFAM" id="SSF101941">
    <property type="entry name" value="NAC domain"/>
    <property type="match status" value="1"/>
</dbReference>
<dbReference type="InterPro" id="IPR036093">
    <property type="entry name" value="NAC_dom_sf"/>
</dbReference>
<comment type="caution">
    <text evidence="8">The sequence shown here is derived from an EMBL/GenBank/DDBJ whole genome shotgun (WGS) entry which is preliminary data.</text>
</comment>